<keyword evidence="1" id="KW-1133">Transmembrane helix</keyword>
<dbReference type="AlphaFoldDB" id="A0A6C0LKY5"/>
<proteinExistence type="predicted"/>
<name>A0A6C0LKY5_9ZZZZ</name>
<sequence length="111" mass="13670">MILRKLAIVILSYYISMFLIIDKRHYDINHYAIENFKQERYRCIRYISNNYINKKEDTGSAANIAKYISRYPYVKCRKYKNEYILYLIYKNKVIIYNTLIHIIFYVNIIFL</sequence>
<feature type="transmembrane region" description="Helical" evidence="1">
    <location>
        <begin position="6"/>
        <end position="21"/>
    </location>
</feature>
<protein>
    <submittedName>
        <fullName evidence="2">Uncharacterized protein</fullName>
    </submittedName>
</protein>
<dbReference type="EMBL" id="MN740525">
    <property type="protein sequence ID" value="QHU31187.1"/>
    <property type="molecule type" value="Genomic_DNA"/>
</dbReference>
<keyword evidence="1" id="KW-0812">Transmembrane</keyword>
<evidence type="ECO:0000313" key="2">
    <source>
        <dbReference type="EMBL" id="QHU31187.1"/>
    </source>
</evidence>
<evidence type="ECO:0000256" key="1">
    <source>
        <dbReference type="SAM" id="Phobius"/>
    </source>
</evidence>
<organism evidence="2">
    <name type="scientific">viral metagenome</name>
    <dbReference type="NCBI Taxonomy" id="1070528"/>
    <lineage>
        <taxon>unclassified sequences</taxon>
        <taxon>metagenomes</taxon>
        <taxon>organismal metagenomes</taxon>
    </lineage>
</organism>
<reference evidence="2" key="1">
    <citation type="journal article" date="2020" name="Nature">
        <title>Giant virus diversity and host interactions through global metagenomics.</title>
        <authorList>
            <person name="Schulz F."/>
            <person name="Roux S."/>
            <person name="Paez-Espino D."/>
            <person name="Jungbluth S."/>
            <person name="Walsh D.A."/>
            <person name="Denef V.J."/>
            <person name="McMahon K.D."/>
            <person name="Konstantinidis K.T."/>
            <person name="Eloe-Fadrosh E.A."/>
            <person name="Kyrpides N.C."/>
            <person name="Woyke T."/>
        </authorList>
    </citation>
    <scope>NUCLEOTIDE SEQUENCE</scope>
    <source>
        <strain evidence="2">GVMAG-M-3300027963-21</strain>
    </source>
</reference>
<keyword evidence="1" id="KW-0472">Membrane</keyword>
<feature type="transmembrane region" description="Helical" evidence="1">
    <location>
        <begin position="93"/>
        <end position="110"/>
    </location>
</feature>
<accession>A0A6C0LKY5</accession>